<dbReference type="InterPro" id="IPR001810">
    <property type="entry name" value="F-box_dom"/>
</dbReference>
<evidence type="ECO:0000259" key="1">
    <source>
        <dbReference type="PROSITE" id="PS50181"/>
    </source>
</evidence>
<accession>A0A165ERX9</accession>
<dbReference type="EMBL" id="KV426122">
    <property type="protein sequence ID" value="KZV87545.1"/>
    <property type="molecule type" value="Genomic_DNA"/>
</dbReference>
<dbReference type="Gene3D" id="1.20.1280.50">
    <property type="match status" value="1"/>
</dbReference>
<dbReference type="InterPro" id="IPR032675">
    <property type="entry name" value="LRR_dom_sf"/>
</dbReference>
<dbReference type="AlphaFoldDB" id="A0A165ERX9"/>
<dbReference type="Gene3D" id="3.80.10.10">
    <property type="entry name" value="Ribonuclease Inhibitor"/>
    <property type="match status" value="1"/>
</dbReference>
<protein>
    <recommendedName>
        <fullName evidence="1">F-box domain-containing protein</fullName>
    </recommendedName>
</protein>
<evidence type="ECO:0000313" key="3">
    <source>
        <dbReference type="Proteomes" id="UP000077266"/>
    </source>
</evidence>
<dbReference type="PROSITE" id="PS50181">
    <property type="entry name" value="FBOX"/>
    <property type="match status" value="1"/>
</dbReference>
<dbReference type="InterPro" id="IPR036047">
    <property type="entry name" value="F-box-like_dom_sf"/>
</dbReference>
<sequence length="514" mass="56218">MSFLQDLEIERRKFMSELDPNRYAGPAEAALLREDIETHEATRVALDDRVGRATTVLHNTAQALRAAQEAHSSAQQLLDHTTQLKASFEQRLTVSRGLLHPIRRLPNEILAMIFVSVTSTDWVAKDVRGPPFIIAATCRRWRAVALNTPQVWTRVAYHLKDISDSAADRRAAACLRAHVLRSSGSPLEVAIVYWVSPLTGSAHLWGAISALLEQARTFVFRAGVDTTSHFSRFLSVTSPYLQHLSISDGDADLDGVGLFRIALDAPRLTALDCCGSSILWDRTASCPMLGNVQLDVEGFSMQSMIDLFRTSPVIVTLNVGVLENLVAAEPFTLLAEHLETLVLDDLVGPMDLNVARSFSFPSLREAKISISDPHEFEADVIAAFMQSALPAVKTLRLVLSSKLGPAIGLRNCVQLQHLTLVSNFSTSDDPLELLAALSIPGLDGSWLCPRLETLSLSLFFTSGAEDAIVNLATARRCGAPSNPQTFLKTIHMSSYGLLDNIVAFRKRVNSILAS</sequence>
<gene>
    <name evidence="2" type="ORF">EXIGLDRAFT_752175</name>
</gene>
<organism evidence="2 3">
    <name type="scientific">Exidia glandulosa HHB12029</name>
    <dbReference type="NCBI Taxonomy" id="1314781"/>
    <lineage>
        <taxon>Eukaryota</taxon>
        <taxon>Fungi</taxon>
        <taxon>Dikarya</taxon>
        <taxon>Basidiomycota</taxon>
        <taxon>Agaricomycotina</taxon>
        <taxon>Agaricomycetes</taxon>
        <taxon>Auriculariales</taxon>
        <taxon>Exidiaceae</taxon>
        <taxon>Exidia</taxon>
    </lineage>
</organism>
<keyword evidence="3" id="KW-1185">Reference proteome</keyword>
<dbReference type="PANTHER" id="PTHR38926:SF5">
    <property type="entry name" value="F-BOX AND LEUCINE-RICH REPEAT PROTEIN 6"/>
    <property type="match status" value="1"/>
</dbReference>
<dbReference type="Proteomes" id="UP000077266">
    <property type="component" value="Unassembled WGS sequence"/>
</dbReference>
<feature type="domain" description="F-box" evidence="1">
    <location>
        <begin position="99"/>
        <end position="155"/>
    </location>
</feature>
<dbReference type="SUPFAM" id="SSF52047">
    <property type="entry name" value="RNI-like"/>
    <property type="match status" value="1"/>
</dbReference>
<dbReference type="OrthoDB" id="3063971at2759"/>
<dbReference type="SUPFAM" id="SSF81383">
    <property type="entry name" value="F-box domain"/>
    <property type="match status" value="1"/>
</dbReference>
<dbReference type="PANTHER" id="PTHR38926">
    <property type="entry name" value="F-BOX DOMAIN CONTAINING PROTEIN, EXPRESSED"/>
    <property type="match status" value="1"/>
</dbReference>
<reference evidence="2 3" key="1">
    <citation type="journal article" date="2016" name="Mol. Biol. Evol.">
        <title>Comparative Genomics of Early-Diverging Mushroom-Forming Fungi Provides Insights into the Origins of Lignocellulose Decay Capabilities.</title>
        <authorList>
            <person name="Nagy L.G."/>
            <person name="Riley R."/>
            <person name="Tritt A."/>
            <person name="Adam C."/>
            <person name="Daum C."/>
            <person name="Floudas D."/>
            <person name="Sun H."/>
            <person name="Yadav J.S."/>
            <person name="Pangilinan J."/>
            <person name="Larsson K.H."/>
            <person name="Matsuura K."/>
            <person name="Barry K."/>
            <person name="Labutti K."/>
            <person name="Kuo R."/>
            <person name="Ohm R.A."/>
            <person name="Bhattacharya S.S."/>
            <person name="Shirouzu T."/>
            <person name="Yoshinaga Y."/>
            <person name="Martin F.M."/>
            <person name="Grigoriev I.V."/>
            <person name="Hibbett D.S."/>
        </authorList>
    </citation>
    <scope>NUCLEOTIDE SEQUENCE [LARGE SCALE GENOMIC DNA]</scope>
    <source>
        <strain evidence="2 3">HHB12029</strain>
    </source>
</reference>
<dbReference type="InParanoid" id="A0A165ERX9"/>
<name>A0A165ERX9_EXIGL</name>
<dbReference type="Pfam" id="PF12937">
    <property type="entry name" value="F-box-like"/>
    <property type="match status" value="1"/>
</dbReference>
<evidence type="ECO:0000313" key="2">
    <source>
        <dbReference type="EMBL" id="KZV87545.1"/>
    </source>
</evidence>
<proteinExistence type="predicted"/>